<dbReference type="SMART" id="SM00388">
    <property type="entry name" value="HisKA"/>
    <property type="match status" value="1"/>
</dbReference>
<dbReference type="GO" id="GO:0016020">
    <property type="term" value="C:membrane"/>
    <property type="evidence" value="ECO:0007669"/>
    <property type="project" value="UniProtKB-SubCell"/>
</dbReference>
<evidence type="ECO:0000256" key="1">
    <source>
        <dbReference type="ARBA" id="ARBA00000085"/>
    </source>
</evidence>
<dbReference type="Gene3D" id="3.30.450.20">
    <property type="entry name" value="PAS domain"/>
    <property type="match status" value="2"/>
</dbReference>
<evidence type="ECO:0000256" key="4">
    <source>
        <dbReference type="ARBA" id="ARBA00022553"/>
    </source>
</evidence>
<feature type="coiled-coil region" evidence="8">
    <location>
        <begin position="419"/>
        <end position="453"/>
    </location>
</feature>
<proteinExistence type="predicted"/>
<comment type="catalytic activity">
    <reaction evidence="1">
        <text>ATP + protein L-histidine = ADP + protein N-phospho-L-histidine.</text>
        <dbReference type="EC" id="2.7.13.3"/>
    </reaction>
</comment>
<dbReference type="InterPro" id="IPR004358">
    <property type="entry name" value="Sig_transdc_His_kin-like_C"/>
</dbReference>
<evidence type="ECO:0000256" key="6">
    <source>
        <dbReference type="ARBA" id="ARBA00022777"/>
    </source>
</evidence>
<dbReference type="InterPro" id="IPR005467">
    <property type="entry name" value="His_kinase_dom"/>
</dbReference>
<dbReference type="GO" id="GO:0000155">
    <property type="term" value="F:phosphorelay sensor kinase activity"/>
    <property type="evidence" value="ECO:0007669"/>
    <property type="project" value="InterPro"/>
</dbReference>
<dbReference type="RefSeq" id="WP_316431823.1">
    <property type="nucleotide sequence ID" value="NZ_CP053586.1"/>
</dbReference>
<accession>A0AA96WWZ5</accession>
<dbReference type="EC" id="2.7.13.3" evidence="3"/>
<dbReference type="AlphaFoldDB" id="A0AA96WWZ5"/>
<evidence type="ECO:0000256" key="8">
    <source>
        <dbReference type="SAM" id="Coils"/>
    </source>
</evidence>
<name>A0AA96WWZ5_9CYAN</name>
<dbReference type="Gene3D" id="6.10.340.10">
    <property type="match status" value="1"/>
</dbReference>
<dbReference type="PRINTS" id="PR00344">
    <property type="entry name" value="BCTRLSENSOR"/>
</dbReference>
<dbReference type="Gene3D" id="3.30.565.10">
    <property type="entry name" value="Histidine kinase-like ATPase, C-terminal domain"/>
    <property type="match status" value="1"/>
</dbReference>
<dbReference type="PROSITE" id="PS50885">
    <property type="entry name" value="HAMP"/>
    <property type="match status" value="1"/>
</dbReference>
<keyword evidence="9" id="KW-1133">Transmembrane helix</keyword>
<dbReference type="InterPro" id="IPR003594">
    <property type="entry name" value="HATPase_dom"/>
</dbReference>
<dbReference type="Pfam" id="PF00672">
    <property type="entry name" value="HAMP"/>
    <property type="match status" value="1"/>
</dbReference>
<evidence type="ECO:0000256" key="9">
    <source>
        <dbReference type="SAM" id="Phobius"/>
    </source>
</evidence>
<keyword evidence="9" id="KW-0472">Membrane</keyword>
<evidence type="ECO:0000259" key="11">
    <source>
        <dbReference type="PROSITE" id="PS50885"/>
    </source>
</evidence>
<dbReference type="CDD" id="cd00082">
    <property type="entry name" value="HisKA"/>
    <property type="match status" value="1"/>
</dbReference>
<feature type="transmembrane region" description="Helical" evidence="9">
    <location>
        <begin position="21"/>
        <end position="43"/>
    </location>
</feature>
<keyword evidence="5" id="KW-0808">Transferase</keyword>
<keyword evidence="7" id="KW-0902">Two-component regulatory system</keyword>
<dbReference type="InterPro" id="IPR003660">
    <property type="entry name" value="HAMP_dom"/>
</dbReference>
<dbReference type="PANTHER" id="PTHR43065:SF50">
    <property type="entry name" value="HISTIDINE KINASE"/>
    <property type="match status" value="1"/>
</dbReference>
<dbReference type="InterPro" id="IPR003661">
    <property type="entry name" value="HisK_dim/P_dom"/>
</dbReference>
<evidence type="ECO:0000256" key="5">
    <source>
        <dbReference type="ARBA" id="ARBA00022679"/>
    </source>
</evidence>
<protein>
    <recommendedName>
        <fullName evidence="3">histidine kinase</fullName>
        <ecNumber evidence="3">2.7.13.3</ecNumber>
    </recommendedName>
</protein>
<dbReference type="SUPFAM" id="SSF47384">
    <property type="entry name" value="Homodimeric domain of signal transducing histidine kinase"/>
    <property type="match status" value="1"/>
</dbReference>
<sequence>MFNRKKWNGKVKHRRPVSLRAILLIPFVLQIAGAVALTGYLSLRNGQQSVNQVASRLRNEYSNRINQHLESYLVSARHLSQMNGTAMELGLLNPKDLDGLGHLFWRQMQIYDAGYINFVADDDFVAAGRFYPNSPITIDLMSPRKYGTKDVYSYTTDQVGNRLRSQTVVQNYDFKRERWYQATVKAGKPTWTLFQWEVEPYYLSLAASYPVYDAKRNLVGISWTEQRLWEISQFLQRLNVSSTGGTFIIERNGLLIASSTRDEPFAMVNGRPKRLSASESQDQLIRSTVNYLQQHFAGLDQIQKAEQVDFQSNGERQFVQVTPWQDVWGIDWLIVVVMPESDFMGQINAYTRTTILLCLGALALATLLGLYTSRWIAKPLLQLNQVSKAIAAGQLDQSVNESNRVGEIGELAKSFNQMAQQLRASFGALEQANRELEQANEELETRVHARTEELFSALQDLRRTQAQLVQTEKMSSLGQMIAGIAHEINNPVNFIHGNLNHARDYIRDLLAAVQLYQKHYPSPDAEIVQHSEDVDLDFLTGDLPKLLDSMQEGTRRIREIVLSLRNFSRLDEAEKKHADIHEGIDSTLLILEHRLKPKLDRPGIEVIKQYGQLPLVECYPGPLNQVFMNIFANAIDALEPCLQFTSSVSRPATLTITTSTVQDQVWICIADNGMGMTEATRSKLFDPFFTTKPVGQGTGLGLSISYQIVTEQHHGSLSCTSAPGEGTEFVIAIPIRQLPNLN</sequence>
<keyword evidence="9" id="KW-0812">Transmembrane</keyword>
<dbReference type="PANTHER" id="PTHR43065">
    <property type="entry name" value="SENSOR HISTIDINE KINASE"/>
    <property type="match status" value="1"/>
</dbReference>
<dbReference type="InterPro" id="IPR036890">
    <property type="entry name" value="HATPase_C_sf"/>
</dbReference>
<dbReference type="SUPFAM" id="SSF55874">
    <property type="entry name" value="ATPase domain of HSP90 chaperone/DNA topoisomerase II/histidine kinase"/>
    <property type="match status" value="1"/>
</dbReference>
<dbReference type="SMART" id="SM00304">
    <property type="entry name" value="HAMP"/>
    <property type="match status" value="1"/>
</dbReference>
<comment type="subcellular location">
    <subcellularLocation>
        <location evidence="2">Membrane</location>
    </subcellularLocation>
</comment>
<organism evidence="12">
    <name type="scientific">Leptolyngbya sp. NK1-12</name>
    <dbReference type="NCBI Taxonomy" id="2547451"/>
    <lineage>
        <taxon>Bacteria</taxon>
        <taxon>Bacillati</taxon>
        <taxon>Cyanobacteriota</taxon>
        <taxon>Cyanophyceae</taxon>
        <taxon>Leptolyngbyales</taxon>
        <taxon>Leptolyngbyaceae</taxon>
        <taxon>Leptolyngbya group</taxon>
        <taxon>Leptolyngbya</taxon>
    </lineage>
</organism>
<keyword evidence="6" id="KW-0418">Kinase</keyword>
<evidence type="ECO:0000256" key="3">
    <source>
        <dbReference type="ARBA" id="ARBA00012438"/>
    </source>
</evidence>
<dbReference type="SMART" id="SM00387">
    <property type="entry name" value="HATPase_c"/>
    <property type="match status" value="1"/>
</dbReference>
<evidence type="ECO:0000313" key="12">
    <source>
        <dbReference type="EMBL" id="WNZ25662.1"/>
    </source>
</evidence>
<dbReference type="PROSITE" id="PS50109">
    <property type="entry name" value="HIS_KIN"/>
    <property type="match status" value="1"/>
</dbReference>
<keyword evidence="8" id="KW-0175">Coiled coil</keyword>
<dbReference type="SUPFAM" id="SSF158472">
    <property type="entry name" value="HAMP domain-like"/>
    <property type="match status" value="1"/>
</dbReference>
<gene>
    <name evidence="12" type="ORF">HJG54_24375</name>
</gene>
<dbReference type="InterPro" id="IPR036097">
    <property type="entry name" value="HisK_dim/P_sf"/>
</dbReference>
<keyword evidence="4" id="KW-0597">Phosphoprotein</keyword>
<reference evidence="12" key="1">
    <citation type="submission" date="2020-05" db="EMBL/GenBank/DDBJ databases">
        <authorList>
            <person name="Zhu T."/>
            <person name="Keshari N."/>
            <person name="Lu X."/>
        </authorList>
    </citation>
    <scope>NUCLEOTIDE SEQUENCE</scope>
    <source>
        <strain evidence="12">NK1-12</strain>
    </source>
</reference>
<evidence type="ECO:0000259" key="10">
    <source>
        <dbReference type="PROSITE" id="PS50109"/>
    </source>
</evidence>
<dbReference type="EMBL" id="CP053586">
    <property type="protein sequence ID" value="WNZ25662.1"/>
    <property type="molecule type" value="Genomic_DNA"/>
</dbReference>
<feature type="domain" description="HAMP" evidence="11">
    <location>
        <begin position="374"/>
        <end position="427"/>
    </location>
</feature>
<feature type="domain" description="Histidine kinase" evidence="10">
    <location>
        <begin position="483"/>
        <end position="737"/>
    </location>
</feature>
<dbReference type="Pfam" id="PF02518">
    <property type="entry name" value="HATPase_c"/>
    <property type="match status" value="1"/>
</dbReference>
<dbReference type="CDD" id="cd06225">
    <property type="entry name" value="HAMP"/>
    <property type="match status" value="1"/>
</dbReference>
<dbReference type="Pfam" id="PF00512">
    <property type="entry name" value="HisKA"/>
    <property type="match status" value="1"/>
</dbReference>
<evidence type="ECO:0000256" key="2">
    <source>
        <dbReference type="ARBA" id="ARBA00004370"/>
    </source>
</evidence>
<dbReference type="Gene3D" id="1.10.287.130">
    <property type="match status" value="1"/>
</dbReference>
<evidence type="ECO:0000256" key="7">
    <source>
        <dbReference type="ARBA" id="ARBA00023012"/>
    </source>
</evidence>